<dbReference type="InterPro" id="IPR003731">
    <property type="entry name" value="Di-Nase_FeMo-co_biosynth"/>
</dbReference>
<dbReference type="STRING" id="1969733.B5V00_11530"/>
<organism evidence="2 3">
    <name type="scientific">Geothermobacter hydrogeniphilus</name>
    <dbReference type="NCBI Taxonomy" id="1969733"/>
    <lineage>
        <taxon>Bacteria</taxon>
        <taxon>Pseudomonadati</taxon>
        <taxon>Thermodesulfobacteriota</taxon>
        <taxon>Desulfuromonadia</taxon>
        <taxon>Desulfuromonadales</taxon>
        <taxon>Geothermobacteraceae</taxon>
        <taxon>Geothermobacter</taxon>
    </lineage>
</organism>
<dbReference type="Pfam" id="PF02579">
    <property type="entry name" value="Nitro_FeMo-Co"/>
    <property type="match status" value="1"/>
</dbReference>
<dbReference type="PANTHER" id="PTHR42983:SF1">
    <property type="entry name" value="IRON-MOLYBDENUM PROTEIN"/>
    <property type="match status" value="1"/>
</dbReference>
<dbReference type="OrthoDB" id="9807451at2"/>
<dbReference type="InterPro" id="IPR036105">
    <property type="entry name" value="DiNase_FeMo-co_biosyn_sf"/>
</dbReference>
<dbReference type="AlphaFoldDB" id="A0A1X0Y0W0"/>
<dbReference type="EMBL" id="NAAD01000014">
    <property type="protein sequence ID" value="ORJ58724.1"/>
    <property type="molecule type" value="Genomic_DNA"/>
</dbReference>
<keyword evidence="3" id="KW-1185">Reference proteome</keyword>
<evidence type="ECO:0000313" key="2">
    <source>
        <dbReference type="EMBL" id="ORJ58724.1"/>
    </source>
</evidence>
<protein>
    <recommendedName>
        <fullName evidence="1">Dinitrogenase iron-molybdenum cofactor biosynthesis domain-containing protein</fullName>
    </recommendedName>
</protein>
<comment type="caution">
    <text evidence="2">The sequence shown here is derived from an EMBL/GenBank/DDBJ whole genome shotgun (WGS) entry which is preliminary data.</text>
</comment>
<feature type="domain" description="Dinitrogenase iron-molybdenum cofactor biosynthesis" evidence="1">
    <location>
        <begin position="15"/>
        <end position="103"/>
    </location>
</feature>
<reference evidence="2 3" key="1">
    <citation type="submission" date="2017-03" db="EMBL/GenBank/DDBJ databases">
        <title>Genome sequence of Geothermobacter sp. EPR-M, Deep-Sea Iron Reducer.</title>
        <authorList>
            <person name="Tully B."/>
            <person name="Savalia P."/>
            <person name="Abuyen K."/>
            <person name="Baughan C."/>
            <person name="Romero E."/>
            <person name="Ronkowski C."/>
            <person name="Torres B."/>
            <person name="Tremblay J."/>
            <person name="Trujillo A."/>
            <person name="Tyler M."/>
            <person name="Perez-Rodriguez I."/>
            <person name="Amend J."/>
        </authorList>
    </citation>
    <scope>NUCLEOTIDE SEQUENCE [LARGE SCALE GENOMIC DNA]</scope>
    <source>
        <strain evidence="2 3">EPR-M</strain>
    </source>
</reference>
<dbReference type="PANTHER" id="PTHR42983">
    <property type="entry name" value="DINITROGENASE IRON-MOLYBDENUM COFACTOR PROTEIN-RELATED"/>
    <property type="match status" value="1"/>
</dbReference>
<sequence>MKIAVSSCGPTPDCTIDERLGRAYWLLVYNLDEDSWLVLDNSENRAVLQGAGQRTAEVLIQLQVTHVLTGGVGPKAFRLLTGHGIRIYLGVSGSAAGALLAWQRGDFRPATEPNQSGSPYCLMGKARRNLSETVSAKIEALPFGEQR</sequence>
<gene>
    <name evidence="2" type="ORF">B5V00_11530</name>
</gene>
<dbReference type="Gene3D" id="3.30.420.130">
    <property type="entry name" value="Dinitrogenase iron-molybdenum cofactor biosynthesis domain"/>
    <property type="match status" value="1"/>
</dbReference>
<dbReference type="RefSeq" id="WP_085010953.1">
    <property type="nucleotide sequence ID" value="NZ_NAAD01000014.1"/>
</dbReference>
<evidence type="ECO:0000313" key="3">
    <source>
        <dbReference type="Proteomes" id="UP000193136"/>
    </source>
</evidence>
<dbReference type="Proteomes" id="UP000193136">
    <property type="component" value="Unassembled WGS sequence"/>
</dbReference>
<accession>A0A1X0Y0W0</accession>
<dbReference type="SUPFAM" id="SSF53146">
    <property type="entry name" value="Nitrogenase accessory factor-like"/>
    <property type="match status" value="1"/>
</dbReference>
<proteinExistence type="predicted"/>
<evidence type="ECO:0000259" key="1">
    <source>
        <dbReference type="Pfam" id="PF02579"/>
    </source>
</evidence>
<name>A0A1X0Y0W0_9BACT</name>